<evidence type="ECO:0000313" key="2">
    <source>
        <dbReference type="EMBL" id="KEZ40967.1"/>
    </source>
</evidence>
<organism evidence="2 3">
    <name type="scientific">Pseudallescheria apiosperma</name>
    <name type="common">Scedosporium apiospermum</name>
    <dbReference type="NCBI Taxonomy" id="563466"/>
    <lineage>
        <taxon>Eukaryota</taxon>
        <taxon>Fungi</taxon>
        <taxon>Dikarya</taxon>
        <taxon>Ascomycota</taxon>
        <taxon>Pezizomycotina</taxon>
        <taxon>Sordariomycetes</taxon>
        <taxon>Hypocreomycetidae</taxon>
        <taxon>Microascales</taxon>
        <taxon>Microascaceae</taxon>
        <taxon>Scedosporium</taxon>
    </lineage>
</organism>
<sequence length="417" mass="45961">MVFGCRRRALAPSPPRPTCMLKGCNRRALKCDTKSPGTTLLSYYCSDHACRQRLGDGMCPTPKDAGAGRYCDDHTCYLRPCEKKRSPGSKMCDTHTPRCLIPECGNPSSDNGVYCPSHSCLETECDGVIYGGGWCKNHKTCKVAGCKGGKFALVVPEGKGEKDLCAIREAPFCEKHKCGYPPCQKPRHSTKKSLFCKSHTCTLTTCTNQTSLPQDPASKFCTSHSCLPPCPHPTKPNSPLCAIHSCIRENCPSPRTLDPLVDPEAQYCASHECASPTCHLPRASPFVAYCEAKHACPIEGCPRVREDHSPCCGVHIAWVVRRLNDELRVKDERRDYGHGVGLGLGSLGRNREGMETAVQEMLNMRLEEENERLENMARAGGKWDEEDVWGRRGRRERSLDSGLGSEMSSGTSRTYVS</sequence>
<dbReference type="AlphaFoldDB" id="A0A084G0V5"/>
<dbReference type="OrthoDB" id="4847120at2759"/>
<reference evidence="2 3" key="1">
    <citation type="journal article" date="2014" name="Genome Announc.">
        <title>Draft genome sequence of the pathogenic fungus Scedosporium apiospermum.</title>
        <authorList>
            <person name="Vandeputte P."/>
            <person name="Ghamrawi S."/>
            <person name="Rechenmann M."/>
            <person name="Iltis A."/>
            <person name="Giraud S."/>
            <person name="Fleury M."/>
            <person name="Thornton C."/>
            <person name="Delhaes L."/>
            <person name="Meyer W."/>
            <person name="Papon N."/>
            <person name="Bouchara J.P."/>
        </authorList>
    </citation>
    <scope>NUCLEOTIDE SEQUENCE [LARGE SCALE GENOMIC DNA]</scope>
    <source>
        <strain evidence="2 3">IHEM 14462</strain>
    </source>
</reference>
<dbReference type="RefSeq" id="XP_016640766.1">
    <property type="nucleotide sequence ID" value="XM_016789649.1"/>
</dbReference>
<gene>
    <name evidence="2" type="ORF">SAPIO_CDS7872</name>
</gene>
<proteinExistence type="predicted"/>
<dbReference type="VEuPathDB" id="FungiDB:SAPIO_CDS7872"/>
<dbReference type="HOGENOM" id="CLU_040819_0_0_1"/>
<accession>A0A084G0V5</accession>
<feature type="region of interest" description="Disordered" evidence="1">
    <location>
        <begin position="394"/>
        <end position="417"/>
    </location>
</feature>
<feature type="compositionally biased region" description="Polar residues" evidence="1">
    <location>
        <begin position="406"/>
        <end position="417"/>
    </location>
</feature>
<dbReference type="GeneID" id="27726944"/>
<evidence type="ECO:0000313" key="3">
    <source>
        <dbReference type="Proteomes" id="UP000028545"/>
    </source>
</evidence>
<comment type="caution">
    <text evidence="2">The sequence shown here is derived from an EMBL/GenBank/DDBJ whole genome shotgun (WGS) entry which is preliminary data.</text>
</comment>
<dbReference type="EMBL" id="JOWA01000111">
    <property type="protein sequence ID" value="KEZ40967.1"/>
    <property type="molecule type" value="Genomic_DNA"/>
</dbReference>
<evidence type="ECO:0000256" key="1">
    <source>
        <dbReference type="SAM" id="MobiDB-lite"/>
    </source>
</evidence>
<dbReference type="KEGG" id="sapo:SAPIO_CDS7872"/>
<keyword evidence="3" id="KW-1185">Reference proteome</keyword>
<dbReference type="OMA" id="VCCASHT"/>
<dbReference type="Proteomes" id="UP000028545">
    <property type="component" value="Unassembled WGS sequence"/>
</dbReference>
<name>A0A084G0V5_PSEDA</name>
<protein>
    <submittedName>
        <fullName evidence="2">Uncharacterized protein</fullName>
    </submittedName>
</protein>